<feature type="compositionally biased region" description="Basic and acidic residues" evidence="1">
    <location>
        <begin position="1"/>
        <end position="12"/>
    </location>
</feature>
<feature type="region of interest" description="Disordered" evidence="1">
    <location>
        <begin position="1"/>
        <end position="20"/>
    </location>
</feature>
<accession>A0AA48GRY8</accession>
<evidence type="ECO:0000313" key="3">
    <source>
        <dbReference type="Proteomes" id="UP001238179"/>
    </source>
</evidence>
<sequence length="79" mass="8809">MHKTSRLEKEAMRMQAGKRHRGLKVELRGSALEIWEALEQSAAKKGIEPEGLVTLLILHGHIQVDKALASLQDPAMDLQ</sequence>
<dbReference type="KEGG" id="msil:METEAL_23140"/>
<gene>
    <name evidence="2" type="ORF">METEAL_23140</name>
</gene>
<organism evidence="2 3">
    <name type="scientific">Mesoterricola silvestris</name>
    <dbReference type="NCBI Taxonomy" id="2927979"/>
    <lineage>
        <taxon>Bacteria</taxon>
        <taxon>Pseudomonadati</taxon>
        <taxon>Acidobacteriota</taxon>
        <taxon>Holophagae</taxon>
        <taxon>Holophagales</taxon>
        <taxon>Holophagaceae</taxon>
        <taxon>Mesoterricola</taxon>
    </lineage>
</organism>
<dbReference type="RefSeq" id="WP_316411782.1">
    <property type="nucleotide sequence ID" value="NZ_AP027080.1"/>
</dbReference>
<dbReference type="AlphaFoldDB" id="A0AA48GRY8"/>
<dbReference type="Proteomes" id="UP001238179">
    <property type="component" value="Chromosome"/>
</dbReference>
<proteinExistence type="predicted"/>
<dbReference type="EMBL" id="AP027080">
    <property type="protein sequence ID" value="BDU73140.1"/>
    <property type="molecule type" value="Genomic_DNA"/>
</dbReference>
<keyword evidence="3" id="KW-1185">Reference proteome</keyword>
<protein>
    <submittedName>
        <fullName evidence="2">Uncharacterized protein</fullName>
    </submittedName>
</protein>
<reference evidence="3" key="1">
    <citation type="journal article" date="2023" name="Int. J. Syst. Evol. Microbiol.">
        <title>Mesoterricola silvestris gen. nov., sp. nov., Mesoterricola sediminis sp. nov., Geothrix oryzae sp. nov., Geothrix edaphica sp. nov., Geothrix rubra sp. nov., and Geothrix limicola sp. nov., six novel members of Acidobacteriota isolated from soils.</title>
        <authorList>
            <person name="Itoh H."/>
            <person name="Sugisawa Y."/>
            <person name="Mise K."/>
            <person name="Xu Z."/>
            <person name="Kuniyasu M."/>
            <person name="Ushijima N."/>
            <person name="Kawano K."/>
            <person name="Kobayashi E."/>
            <person name="Shiratori Y."/>
            <person name="Masuda Y."/>
            <person name="Senoo K."/>
        </authorList>
    </citation>
    <scope>NUCLEOTIDE SEQUENCE [LARGE SCALE GENOMIC DNA]</scope>
    <source>
        <strain evidence="3">W79</strain>
    </source>
</reference>
<evidence type="ECO:0000313" key="2">
    <source>
        <dbReference type="EMBL" id="BDU73140.1"/>
    </source>
</evidence>
<evidence type="ECO:0000256" key="1">
    <source>
        <dbReference type="SAM" id="MobiDB-lite"/>
    </source>
</evidence>
<name>A0AA48GRY8_9BACT</name>